<keyword evidence="1" id="KW-0472">Membrane</keyword>
<evidence type="ECO:0000256" key="1">
    <source>
        <dbReference type="SAM" id="Phobius"/>
    </source>
</evidence>
<accession>A0A9P5Y174</accession>
<dbReference type="EMBL" id="MU150285">
    <property type="protein sequence ID" value="KAF9461403.1"/>
    <property type="molecule type" value="Genomic_DNA"/>
</dbReference>
<keyword evidence="1" id="KW-1133">Transmembrane helix</keyword>
<keyword evidence="3" id="KW-1185">Reference proteome</keyword>
<sequence>MAPSSQFIFFSLKVPPIGLILPPLGFLRRNVRITVPGMLRHTIVSITLRPTIHILGAILGLLTPLVPFVRSISRVWRGNEGGIDGLAARTRPINDCIWKAREEGSTAAFGCVRGPGAASLSETLWRVGFWEIRRVASQARRLGRSNSGVQIPSSHPTCWGSLLSVTNDGTIMVSRSQLAENGSMKEE</sequence>
<gene>
    <name evidence="2" type="ORF">BDZ94DRAFT_1263985</name>
</gene>
<comment type="caution">
    <text evidence="2">The sequence shown here is derived from an EMBL/GenBank/DDBJ whole genome shotgun (WGS) entry which is preliminary data.</text>
</comment>
<dbReference type="Proteomes" id="UP000807353">
    <property type="component" value="Unassembled WGS sequence"/>
</dbReference>
<feature type="transmembrane region" description="Helical" evidence="1">
    <location>
        <begin position="6"/>
        <end position="27"/>
    </location>
</feature>
<reference evidence="2" key="1">
    <citation type="submission" date="2020-11" db="EMBL/GenBank/DDBJ databases">
        <authorList>
            <consortium name="DOE Joint Genome Institute"/>
            <person name="Ahrendt S."/>
            <person name="Riley R."/>
            <person name="Andreopoulos W."/>
            <person name="Labutti K."/>
            <person name="Pangilinan J."/>
            <person name="Ruiz-Duenas F.J."/>
            <person name="Barrasa J.M."/>
            <person name="Sanchez-Garcia M."/>
            <person name="Camarero S."/>
            <person name="Miyauchi S."/>
            <person name="Serrano A."/>
            <person name="Linde D."/>
            <person name="Babiker R."/>
            <person name="Drula E."/>
            <person name="Ayuso-Fernandez I."/>
            <person name="Pacheco R."/>
            <person name="Padilla G."/>
            <person name="Ferreira P."/>
            <person name="Barriuso J."/>
            <person name="Kellner H."/>
            <person name="Castanera R."/>
            <person name="Alfaro M."/>
            <person name="Ramirez L."/>
            <person name="Pisabarro A.G."/>
            <person name="Kuo A."/>
            <person name="Tritt A."/>
            <person name="Lipzen A."/>
            <person name="He G."/>
            <person name="Yan M."/>
            <person name="Ng V."/>
            <person name="Cullen D."/>
            <person name="Martin F."/>
            <person name="Rosso M.-N."/>
            <person name="Henrissat B."/>
            <person name="Hibbett D."/>
            <person name="Martinez A.T."/>
            <person name="Grigoriev I.V."/>
        </authorList>
    </citation>
    <scope>NUCLEOTIDE SEQUENCE</scope>
    <source>
        <strain evidence="2">CBS 247.69</strain>
    </source>
</reference>
<organism evidence="2 3">
    <name type="scientific">Collybia nuda</name>
    <dbReference type="NCBI Taxonomy" id="64659"/>
    <lineage>
        <taxon>Eukaryota</taxon>
        <taxon>Fungi</taxon>
        <taxon>Dikarya</taxon>
        <taxon>Basidiomycota</taxon>
        <taxon>Agaricomycotina</taxon>
        <taxon>Agaricomycetes</taxon>
        <taxon>Agaricomycetidae</taxon>
        <taxon>Agaricales</taxon>
        <taxon>Tricholomatineae</taxon>
        <taxon>Clitocybaceae</taxon>
        <taxon>Collybia</taxon>
    </lineage>
</organism>
<name>A0A9P5Y174_9AGAR</name>
<evidence type="ECO:0000313" key="2">
    <source>
        <dbReference type="EMBL" id="KAF9461403.1"/>
    </source>
</evidence>
<protein>
    <submittedName>
        <fullName evidence="2">Uncharacterized protein</fullName>
    </submittedName>
</protein>
<evidence type="ECO:0000313" key="3">
    <source>
        <dbReference type="Proteomes" id="UP000807353"/>
    </source>
</evidence>
<dbReference type="AlphaFoldDB" id="A0A9P5Y174"/>
<keyword evidence="1" id="KW-0812">Transmembrane</keyword>
<proteinExistence type="predicted"/>
<feature type="transmembrane region" description="Helical" evidence="1">
    <location>
        <begin position="48"/>
        <end position="69"/>
    </location>
</feature>